<evidence type="ECO:0000256" key="3">
    <source>
        <dbReference type="ARBA" id="ARBA00022963"/>
    </source>
</evidence>
<dbReference type="Pfam" id="PF00388">
    <property type="entry name" value="PI-PLC-X"/>
    <property type="match status" value="1"/>
</dbReference>
<protein>
    <recommendedName>
        <fullName evidence="7">Phosphoinositide phospholipase C</fullName>
        <ecNumber evidence="7">3.1.4.11</ecNumber>
    </recommendedName>
</protein>
<name>A0A3N4IG82_ASCIM</name>
<dbReference type="PANTHER" id="PTHR10336">
    <property type="entry name" value="PHOSPHOINOSITIDE-SPECIFIC PHOSPHOLIPASE C FAMILY PROTEIN"/>
    <property type="match status" value="1"/>
</dbReference>
<dbReference type="Gene3D" id="3.20.20.190">
    <property type="entry name" value="Phosphatidylinositol (PI) phosphodiesterase"/>
    <property type="match status" value="1"/>
</dbReference>
<dbReference type="PROSITE" id="PS50007">
    <property type="entry name" value="PIPLC_X_DOMAIN"/>
    <property type="match status" value="1"/>
</dbReference>
<dbReference type="SMART" id="SM00149">
    <property type="entry name" value="PLCYc"/>
    <property type="match status" value="1"/>
</dbReference>
<evidence type="ECO:0000259" key="9">
    <source>
        <dbReference type="PROSITE" id="PS50004"/>
    </source>
</evidence>
<dbReference type="SUPFAM" id="SSF49562">
    <property type="entry name" value="C2 domain (Calcium/lipid-binding domain, CaLB)"/>
    <property type="match status" value="1"/>
</dbReference>
<dbReference type="PROSITE" id="PS50008">
    <property type="entry name" value="PIPLC_Y_DOMAIN"/>
    <property type="match status" value="1"/>
</dbReference>
<feature type="compositionally biased region" description="Acidic residues" evidence="8">
    <location>
        <begin position="279"/>
        <end position="293"/>
    </location>
</feature>
<evidence type="ECO:0000256" key="1">
    <source>
        <dbReference type="ARBA" id="ARBA00001195"/>
    </source>
</evidence>
<dbReference type="EMBL" id="ML119657">
    <property type="protein sequence ID" value="RPA84829.1"/>
    <property type="molecule type" value="Genomic_DNA"/>
</dbReference>
<feature type="domain" description="C2" evidence="9">
    <location>
        <begin position="422"/>
        <end position="560"/>
    </location>
</feature>
<keyword evidence="5" id="KW-0807">Transducer</keyword>
<evidence type="ECO:0000256" key="8">
    <source>
        <dbReference type="SAM" id="MobiDB-lite"/>
    </source>
</evidence>
<comment type="catalytic activity">
    <reaction evidence="1 7">
        <text>a 1,2-diacyl-sn-glycero-3-phospho-(1D-myo-inositol-4,5-bisphosphate) + H2O = 1D-myo-inositol 1,4,5-trisphosphate + a 1,2-diacyl-sn-glycerol + H(+)</text>
        <dbReference type="Rhea" id="RHEA:33179"/>
        <dbReference type="ChEBI" id="CHEBI:15377"/>
        <dbReference type="ChEBI" id="CHEBI:15378"/>
        <dbReference type="ChEBI" id="CHEBI:17815"/>
        <dbReference type="ChEBI" id="CHEBI:58456"/>
        <dbReference type="ChEBI" id="CHEBI:203600"/>
        <dbReference type="EC" id="3.1.4.11"/>
    </reaction>
</comment>
<proteinExistence type="predicted"/>
<keyword evidence="12" id="KW-1185">Reference proteome</keyword>
<keyword evidence="2 7" id="KW-0378">Hydrolase</keyword>
<feature type="region of interest" description="Disordered" evidence="8">
    <location>
        <begin position="274"/>
        <end position="305"/>
    </location>
</feature>
<dbReference type="InterPro" id="IPR001711">
    <property type="entry name" value="PLipase_C_Pinositol-sp_Y"/>
</dbReference>
<dbReference type="PROSITE" id="PS50004">
    <property type="entry name" value="C2"/>
    <property type="match status" value="1"/>
</dbReference>
<dbReference type="SUPFAM" id="SSF51695">
    <property type="entry name" value="PLC-like phosphodiesterases"/>
    <property type="match status" value="1"/>
</dbReference>
<dbReference type="Proteomes" id="UP000275078">
    <property type="component" value="Unassembled WGS sequence"/>
</dbReference>
<dbReference type="SMART" id="SM00148">
    <property type="entry name" value="PLCXc"/>
    <property type="match status" value="1"/>
</dbReference>
<feature type="domain" description="PI-PLC Y-box" evidence="10">
    <location>
        <begin position="312"/>
        <end position="425"/>
    </location>
</feature>
<dbReference type="FunFam" id="3.20.20.190:FF:000039">
    <property type="entry name" value="Phosphoinositide phospholipase C"/>
    <property type="match status" value="1"/>
</dbReference>
<dbReference type="Gene3D" id="2.60.40.150">
    <property type="entry name" value="C2 domain"/>
    <property type="match status" value="1"/>
</dbReference>
<keyword evidence="3 7" id="KW-0442">Lipid degradation</keyword>
<dbReference type="CDD" id="cd00275">
    <property type="entry name" value="C2_PLC_like"/>
    <property type="match status" value="1"/>
</dbReference>
<dbReference type="EC" id="3.1.4.11" evidence="7"/>
<evidence type="ECO:0000256" key="4">
    <source>
        <dbReference type="ARBA" id="ARBA00023098"/>
    </source>
</evidence>
<evidence type="ECO:0000256" key="6">
    <source>
        <dbReference type="ARBA" id="ARBA00059664"/>
    </source>
</evidence>
<comment type="function">
    <text evidence="6">The production of the second messenger molecules diacylglycerol (DAG) and inositol 1,4,5-trisphosphate (IP3) is mediated by activated phosphatidylinositol-specific phospholipase C enzymes.</text>
</comment>
<dbReference type="GO" id="GO:0051209">
    <property type="term" value="P:release of sequestered calcium ion into cytosol"/>
    <property type="evidence" value="ECO:0007669"/>
    <property type="project" value="TreeGrafter"/>
</dbReference>
<dbReference type="PRINTS" id="PR00390">
    <property type="entry name" value="PHPHLIPASEC"/>
</dbReference>
<organism evidence="11 12">
    <name type="scientific">Ascobolus immersus RN42</name>
    <dbReference type="NCBI Taxonomy" id="1160509"/>
    <lineage>
        <taxon>Eukaryota</taxon>
        <taxon>Fungi</taxon>
        <taxon>Dikarya</taxon>
        <taxon>Ascomycota</taxon>
        <taxon>Pezizomycotina</taxon>
        <taxon>Pezizomycetes</taxon>
        <taxon>Pezizales</taxon>
        <taxon>Ascobolaceae</taxon>
        <taxon>Ascobolus</taxon>
    </lineage>
</organism>
<dbReference type="OrthoDB" id="269822at2759"/>
<dbReference type="STRING" id="1160509.A0A3N4IG82"/>
<gene>
    <name evidence="11" type="ORF">BJ508DRAFT_412561</name>
</gene>
<evidence type="ECO:0000256" key="5">
    <source>
        <dbReference type="ARBA" id="ARBA00023224"/>
    </source>
</evidence>
<dbReference type="Pfam" id="PF00168">
    <property type="entry name" value="C2"/>
    <property type="match status" value="1"/>
</dbReference>
<dbReference type="InterPro" id="IPR000909">
    <property type="entry name" value="PLipase_C_PInositol-sp_X_dom"/>
</dbReference>
<dbReference type="InterPro" id="IPR017946">
    <property type="entry name" value="PLC-like_Pdiesterase_TIM-brl"/>
</dbReference>
<dbReference type="PANTHER" id="PTHR10336:SF82">
    <property type="entry name" value="PHOSPHOINOSITIDE PHOSPHOLIPASE C"/>
    <property type="match status" value="1"/>
</dbReference>
<dbReference type="GO" id="GO:0004435">
    <property type="term" value="F:phosphatidylinositol-4,5-bisphosphate phospholipase C activity"/>
    <property type="evidence" value="ECO:0007669"/>
    <property type="project" value="UniProtKB-EC"/>
</dbReference>
<sequence length="579" mass="64771">MSVAAPTTWAAGGGVPSGDTQNVSPAITSTPFKAALQKIYSTIPRASTSRIGEPTVEAFRTWALANGTIEPDTDLGRFGSLVSFDEFAKFILSPKNNPIKPVDWSKKDLTKPLQDYFISSSHNTYLTGHQLYGESTAEGYINTLRRGCRCIEIDVWDGDDGEPSVFHGYTLTKEITFKEVVKAIGKHAFRPEEGIIGPVIISLECHAGVSQQKKCVEIMAKYWGDMLVHKPIFEGEKEIEDVKKLPSPLELQGKILVKSKYRAADPVTTTVANTIAPQVEDDTSSSSDSELEEEARKANRKKPKKHKVIRDLAKLGVYCSAHHFQGFHHESAKIPNHVYSFSERSYLPHVDPSPLPAYIHNINHLTRIYPFGLRFSSNNADPTPYWRLGCQLVALNWQKIDDGMMLNEALFSGEGGYVLKPETYRLPLAVNSLPSNQTFDLSIEVIACQNLPLPRGDSKEKGFKPYFKFELHVDTVPAMQDRPKKQLKAKTKSRRTCNPEEYNETVSFQGIKAAVCPNGDLGFLRCRIFDEEFGKDSMAGWFAVRFSRLKQGYGAFRVIDTEGVETKGLVLCNVQYRIY</sequence>
<accession>A0A3N4IG82</accession>
<dbReference type="AlphaFoldDB" id="A0A3N4IG82"/>
<dbReference type="GO" id="GO:0048015">
    <property type="term" value="P:phosphatidylinositol-mediated signaling"/>
    <property type="evidence" value="ECO:0007669"/>
    <property type="project" value="TreeGrafter"/>
</dbReference>
<evidence type="ECO:0000259" key="10">
    <source>
        <dbReference type="PROSITE" id="PS50008"/>
    </source>
</evidence>
<dbReference type="InterPro" id="IPR001192">
    <property type="entry name" value="PI-PLC_fam"/>
</dbReference>
<dbReference type="GO" id="GO:0016042">
    <property type="term" value="P:lipid catabolic process"/>
    <property type="evidence" value="ECO:0007669"/>
    <property type="project" value="UniProtKB-KW"/>
</dbReference>
<evidence type="ECO:0000313" key="12">
    <source>
        <dbReference type="Proteomes" id="UP000275078"/>
    </source>
</evidence>
<dbReference type="InterPro" id="IPR035892">
    <property type="entry name" value="C2_domain_sf"/>
</dbReference>
<evidence type="ECO:0000313" key="11">
    <source>
        <dbReference type="EMBL" id="RPA84829.1"/>
    </source>
</evidence>
<keyword evidence="4 7" id="KW-0443">Lipid metabolism</keyword>
<dbReference type="Pfam" id="PF00387">
    <property type="entry name" value="PI-PLC-Y"/>
    <property type="match status" value="1"/>
</dbReference>
<evidence type="ECO:0000256" key="7">
    <source>
        <dbReference type="RuleBase" id="RU361133"/>
    </source>
</evidence>
<dbReference type="CDD" id="cd08598">
    <property type="entry name" value="PI-PLC1c_yeast"/>
    <property type="match status" value="1"/>
</dbReference>
<dbReference type="InterPro" id="IPR000008">
    <property type="entry name" value="C2_dom"/>
</dbReference>
<reference evidence="11 12" key="1">
    <citation type="journal article" date="2018" name="Nat. Ecol. Evol.">
        <title>Pezizomycetes genomes reveal the molecular basis of ectomycorrhizal truffle lifestyle.</title>
        <authorList>
            <person name="Murat C."/>
            <person name="Payen T."/>
            <person name="Noel B."/>
            <person name="Kuo A."/>
            <person name="Morin E."/>
            <person name="Chen J."/>
            <person name="Kohler A."/>
            <person name="Krizsan K."/>
            <person name="Balestrini R."/>
            <person name="Da Silva C."/>
            <person name="Montanini B."/>
            <person name="Hainaut M."/>
            <person name="Levati E."/>
            <person name="Barry K.W."/>
            <person name="Belfiori B."/>
            <person name="Cichocki N."/>
            <person name="Clum A."/>
            <person name="Dockter R.B."/>
            <person name="Fauchery L."/>
            <person name="Guy J."/>
            <person name="Iotti M."/>
            <person name="Le Tacon F."/>
            <person name="Lindquist E.A."/>
            <person name="Lipzen A."/>
            <person name="Malagnac F."/>
            <person name="Mello A."/>
            <person name="Molinier V."/>
            <person name="Miyauchi S."/>
            <person name="Poulain J."/>
            <person name="Riccioni C."/>
            <person name="Rubini A."/>
            <person name="Sitrit Y."/>
            <person name="Splivallo R."/>
            <person name="Traeger S."/>
            <person name="Wang M."/>
            <person name="Zifcakova L."/>
            <person name="Wipf D."/>
            <person name="Zambonelli A."/>
            <person name="Paolocci F."/>
            <person name="Nowrousian M."/>
            <person name="Ottonello S."/>
            <person name="Baldrian P."/>
            <person name="Spatafora J.W."/>
            <person name="Henrissat B."/>
            <person name="Nagy L.G."/>
            <person name="Aury J.M."/>
            <person name="Wincker P."/>
            <person name="Grigoriev I.V."/>
            <person name="Bonfante P."/>
            <person name="Martin F.M."/>
        </authorList>
    </citation>
    <scope>NUCLEOTIDE SEQUENCE [LARGE SCALE GENOMIC DNA]</scope>
    <source>
        <strain evidence="11 12">RN42</strain>
    </source>
</reference>
<evidence type="ECO:0000256" key="2">
    <source>
        <dbReference type="ARBA" id="ARBA00022801"/>
    </source>
</evidence>
<feature type="region of interest" description="Disordered" evidence="8">
    <location>
        <begin position="1"/>
        <end position="26"/>
    </location>
</feature>